<keyword evidence="3" id="KW-1185">Reference proteome</keyword>
<dbReference type="RefSeq" id="WP_343873036.1">
    <property type="nucleotide sequence ID" value="NZ_BAAAIX010000013.1"/>
</dbReference>
<accession>A0ABW4RWS0</accession>
<dbReference type="Proteomes" id="UP001597326">
    <property type="component" value="Unassembled WGS sequence"/>
</dbReference>
<proteinExistence type="predicted"/>
<dbReference type="PANTHER" id="PTHR43433">
    <property type="entry name" value="HYDROLASE, ALPHA/BETA FOLD FAMILY PROTEIN"/>
    <property type="match status" value="1"/>
</dbReference>
<dbReference type="Pfam" id="PF12697">
    <property type="entry name" value="Abhydrolase_6"/>
    <property type="match status" value="1"/>
</dbReference>
<evidence type="ECO:0000259" key="1">
    <source>
        <dbReference type="Pfam" id="PF12697"/>
    </source>
</evidence>
<sequence>MPKKKDSATTVAQAPLPVRARMRTLEKLSPRHAARVAEHYWFTVPPAPSAKRLNRFTPDGGAPFFLMSGESEIRGESFGPEDGPLAVLVHGWGGYWQQLGAHVPALVQAGYHVVAYDAPSHGGSTHGAEGFGSGSVLEMAQAFGAVLDELGRRPALVMAHSIGAMAVMRAQRERQAADAYVLIAPEVRLEPAIDWFSQVIGMGPRTRSLFLERVQQRVGIDLSDFDMTADVRRTVAGAQVPALLAIHDTDDPDTPAAETRKLVEHWPGAELMLTNSLGHRQVIWHDEVKKRVADFVARLDTTPGIHALPTDRSVG</sequence>
<comment type="caution">
    <text evidence="2">The sequence shown here is derived from an EMBL/GenBank/DDBJ whole genome shotgun (WGS) entry which is preliminary data.</text>
</comment>
<protein>
    <submittedName>
        <fullName evidence="2">Alpha/beta fold hydrolase</fullName>
    </submittedName>
</protein>
<keyword evidence="2" id="KW-0378">Hydrolase</keyword>
<gene>
    <name evidence="2" type="ORF">ACFSCS_07800</name>
</gene>
<evidence type="ECO:0000313" key="2">
    <source>
        <dbReference type="EMBL" id="MFD1890085.1"/>
    </source>
</evidence>
<dbReference type="SUPFAM" id="SSF53474">
    <property type="entry name" value="alpha/beta-Hydrolases"/>
    <property type="match status" value="1"/>
</dbReference>
<dbReference type="GO" id="GO:0016787">
    <property type="term" value="F:hydrolase activity"/>
    <property type="evidence" value="ECO:0007669"/>
    <property type="project" value="UniProtKB-KW"/>
</dbReference>
<dbReference type="InterPro" id="IPR029058">
    <property type="entry name" value="AB_hydrolase_fold"/>
</dbReference>
<dbReference type="EMBL" id="JBHUFZ010000016">
    <property type="protein sequence ID" value="MFD1890085.1"/>
    <property type="molecule type" value="Genomic_DNA"/>
</dbReference>
<name>A0ABW4RWS0_9ACTN</name>
<dbReference type="Gene3D" id="3.40.50.1820">
    <property type="entry name" value="alpha/beta hydrolase"/>
    <property type="match status" value="1"/>
</dbReference>
<organism evidence="2 3">
    <name type="scientific">Luteococcus peritonei</name>
    <dbReference type="NCBI Taxonomy" id="88874"/>
    <lineage>
        <taxon>Bacteria</taxon>
        <taxon>Bacillati</taxon>
        <taxon>Actinomycetota</taxon>
        <taxon>Actinomycetes</taxon>
        <taxon>Propionibacteriales</taxon>
        <taxon>Propionibacteriaceae</taxon>
        <taxon>Luteococcus</taxon>
    </lineage>
</organism>
<reference evidence="3" key="1">
    <citation type="journal article" date="2019" name="Int. J. Syst. Evol. Microbiol.">
        <title>The Global Catalogue of Microorganisms (GCM) 10K type strain sequencing project: providing services to taxonomists for standard genome sequencing and annotation.</title>
        <authorList>
            <consortium name="The Broad Institute Genomics Platform"/>
            <consortium name="The Broad Institute Genome Sequencing Center for Infectious Disease"/>
            <person name="Wu L."/>
            <person name="Ma J."/>
        </authorList>
    </citation>
    <scope>NUCLEOTIDE SEQUENCE [LARGE SCALE GENOMIC DNA]</scope>
    <source>
        <strain evidence="3">CAIM 431</strain>
    </source>
</reference>
<dbReference type="PANTHER" id="PTHR43433:SF5">
    <property type="entry name" value="AB HYDROLASE-1 DOMAIN-CONTAINING PROTEIN"/>
    <property type="match status" value="1"/>
</dbReference>
<feature type="domain" description="AB hydrolase-1" evidence="1">
    <location>
        <begin position="87"/>
        <end position="294"/>
    </location>
</feature>
<evidence type="ECO:0000313" key="3">
    <source>
        <dbReference type="Proteomes" id="UP001597326"/>
    </source>
</evidence>
<dbReference type="InterPro" id="IPR000073">
    <property type="entry name" value="AB_hydrolase_1"/>
</dbReference>
<dbReference type="InterPro" id="IPR050471">
    <property type="entry name" value="AB_hydrolase"/>
</dbReference>